<dbReference type="PANTHER" id="PTHR11360">
    <property type="entry name" value="MONOCARBOXYLATE TRANSPORTER"/>
    <property type="match status" value="1"/>
</dbReference>
<dbReference type="AlphaFoldDB" id="A0A444IRA5"/>
<dbReference type="Proteomes" id="UP000287853">
    <property type="component" value="Unassembled WGS sequence"/>
</dbReference>
<dbReference type="SUPFAM" id="SSF103473">
    <property type="entry name" value="MFS general substrate transporter"/>
    <property type="match status" value="1"/>
</dbReference>
<evidence type="ECO:0000256" key="4">
    <source>
        <dbReference type="ARBA" id="ARBA00023136"/>
    </source>
</evidence>
<dbReference type="PROSITE" id="PS50850">
    <property type="entry name" value="MFS"/>
    <property type="match status" value="1"/>
</dbReference>
<feature type="transmembrane region" description="Helical" evidence="5">
    <location>
        <begin position="109"/>
        <end position="128"/>
    </location>
</feature>
<keyword evidence="3 5" id="KW-1133">Transmembrane helix</keyword>
<keyword evidence="8" id="KW-1185">Reference proteome</keyword>
<evidence type="ECO:0000313" key="7">
    <source>
        <dbReference type="EMBL" id="RWX43374.1"/>
    </source>
</evidence>
<feature type="transmembrane region" description="Helical" evidence="5">
    <location>
        <begin position="20"/>
        <end position="39"/>
    </location>
</feature>
<feature type="transmembrane region" description="Helical" evidence="5">
    <location>
        <begin position="87"/>
        <end position="103"/>
    </location>
</feature>
<dbReference type="Pfam" id="PF07690">
    <property type="entry name" value="MFS_1"/>
    <property type="match status" value="1"/>
</dbReference>
<sequence>MSEKISNVSSSPSTVKNKGWIVVFAGLGINLALGVLYTWSVVSKGIPDVWGWSEAAKSLPYSVACLVFSLVMVPAGSMQDRIGPRTVASIGGLLVGIGLLTASQTTTTLGFIFGFGILAGAGIGFGYASATPPAVKWFPAARTGLIAGIVVSGFGLASVYVAPLVKTLIQAYSLSTTLMILGVGFLLIVVGLAQFLQPPPMGYIPAGTPPMPANKSAAKMEYHPKEMLKTWQFYALWFMYACGAGAGLMIISKLAKIAEVQSGVSLGFVLVAILAVGNGGGRIVAGILSDKFGRKKTLFSCFVLQAVTILLLSQAGTGNVLGSSLVLGILSALIGANYGANLALFPSITKDYYGIRNFGVNYGLVFTAWGLGGFTLSLLAGQVYDKTQTFTFAYYCSAALLVAAALMALCLKPVEEKLC</sequence>
<name>A0A444IRA5_9BACT</name>
<dbReference type="CDD" id="cd17353">
    <property type="entry name" value="MFS_OFA_like"/>
    <property type="match status" value="1"/>
</dbReference>
<feature type="transmembrane region" description="Helical" evidence="5">
    <location>
        <begin position="233"/>
        <end position="252"/>
    </location>
</feature>
<dbReference type="InterPro" id="IPR050327">
    <property type="entry name" value="Proton-linked_MCT"/>
</dbReference>
<protein>
    <submittedName>
        <fullName evidence="7">Nitrate/nitrite transporter NarK</fullName>
    </submittedName>
</protein>
<reference evidence="7 8" key="1">
    <citation type="submission" date="2017-01" db="EMBL/GenBank/DDBJ databases">
        <title>The cable genome- insights into the physiology and evolution of filamentous bacteria capable of sulfide oxidation via long distance electron transfer.</title>
        <authorList>
            <person name="Schreiber L."/>
            <person name="Bjerg J.T."/>
            <person name="Boggild A."/>
            <person name="Van De Vossenberg J."/>
            <person name="Meysman F."/>
            <person name="Nielsen L.P."/>
            <person name="Schramm A."/>
            <person name="Kjeldsen K.U."/>
        </authorList>
    </citation>
    <scope>NUCLEOTIDE SEQUENCE [LARGE SCALE GENOMIC DNA]</scope>
    <source>
        <strain evidence="7">MCF</strain>
    </source>
</reference>
<keyword evidence="4 5" id="KW-0472">Membrane</keyword>
<feature type="transmembrane region" description="Helical" evidence="5">
    <location>
        <begin position="140"/>
        <end position="162"/>
    </location>
</feature>
<organism evidence="7 8">
    <name type="scientific">Candidatus Electrothrix aarhusensis</name>
    <dbReference type="NCBI Taxonomy" id="1859131"/>
    <lineage>
        <taxon>Bacteria</taxon>
        <taxon>Pseudomonadati</taxon>
        <taxon>Thermodesulfobacteriota</taxon>
        <taxon>Desulfobulbia</taxon>
        <taxon>Desulfobulbales</taxon>
        <taxon>Desulfobulbaceae</taxon>
        <taxon>Candidatus Electrothrix</taxon>
    </lineage>
</organism>
<evidence type="ECO:0000256" key="3">
    <source>
        <dbReference type="ARBA" id="ARBA00022989"/>
    </source>
</evidence>
<evidence type="ECO:0000256" key="5">
    <source>
        <dbReference type="SAM" id="Phobius"/>
    </source>
</evidence>
<comment type="caution">
    <text evidence="7">The sequence shown here is derived from an EMBL/GenBank/DDBJ whole genome shotgun (WGS) entry which is preliminary data.</text>
</comment>
<dbReference type="GO" id="GO:0016020">
    <property type="term" value="C:membrane"/>
    <property type="evidence" value="ECO:0007669"/>
    <property type="project" value="UniProtKB-SubCell"/>
</dbReference>
<dbReference type="InterPro" id="IPR011701">
    <property type="entry name" value="MFS"/>
</dbReference>
<feature type="transmembrane region" description="Helical" evidence="5">
    <location>
        <begin position="264"/>
        <end position="285"/>
    </location>
</feature>
<dbReference type="InterPro" id="IPR005829">
    <property type="entry name" value="Sugar_transporter_CS"/>
</dbReference>
<proteinExistence type="predicted"/>
<feature type="transmembrane region" description="Helical" evidence="5">
    <location>
        <begin position="392"/>
        <end position="411"/>
    </location>
</feature>
<evidence type="ECO:0000313" key="8">
    <source>
        <dbReference type="Proteomes" id="UP000287853"/>
    </source>
</evidence>
<feature type="transmembrane region" description="Helical" evidence="5">
    <location>
        <begin position="174"/>
        <end position="196"/>
    </location>
</feature>
<gene>
    <name evidence="7" type="ORF">H206_02755</name>
</gene>
<dbReference type="InterPro" id="IPR036259">
    <property type="entry name" value="MFS_trans_sf"/>
</dbReference>
<evidence type="ECO:0000256" key="1">
    <source>
        <dbReference type="ARBA" id="ARBA00004141"/>
    </source>
</evidence>
<evidence type="ECO:0000256" key="2">
    <source>
        <dbReference type="ARBA" id="ARBA00022692"/>
    </source>
</evidence>
<feature type="transmembrane region" description="Helical" evidence="5">
    <location>
        <begin position="321"/>
        <end position="340"/>
    </location>
</feature>
<evidence type="ECO:0000259" key="6">
    <source>
        <dbReference type="PROSITE" id="PS50850"/>
    </source>
</evidence>
<comment type="subcellular location">
    <subcellularLocation>
        <location evidence="1">Membrane</location>
        <topology evidence="1">Multi-pass membrane protein</topology>
    </subcellularLocation>
</comment>
<accession>A0A444IRA5</accession>
<dbReference type="PROSITE" id="PS00216">
    <property type="entry name" value="SUGAR_TRANSPORT_1"/>
    <property type="match status" value="1"/>
</dbReference>
<feature type="domain" description="Major facilitator superfamily (MFS) profile" evidence="6">
    <location>
        <begin position="18"/>
        <end position="416"/>
    </location>
</feature>
<dbReference type="Gene3D" id="1.20.1250.20">
    <property type="entry name" value="MFS general substrate transporter like domains"/>
    <property type="match status" value="2"/>
</dbReference>
<keyword evidence="2 5" id="KW-0812">Transmembrane</keyword>
<dbReference type="PANTHER" id="PTHR11360:SF304">
    <property type="entry name" value="MFS DOMAIN-CONTAINING PROTEIN"/>
    <property type="match status" value="1"/>
</dbReference>
<dbReference type="GO" id="GO:0022857">
    <property type="term" value="F:transmembrane transporter activity"/>
    <property type="evidence" value="ECO:0007669"/>
    <property type="project" value="InterPro"/>
</dbReference>
<dbReference type="EMBL" id="MTKO01000121">
    <property type="protein sequence ID" value="RWX43374.1"/>
    <property type="molecule type" value="Genomic_DNA"/>
</dbReference>
<dbReference type="InterPro" id="IPR020846">
    <property type="entry name" value="MFS_dom"/>
</dbReference>
<feature type="transmembrane region" description="Helical" evidence="5">
    <location>
        <begin position="360"/>
        <end position="380"/>
    </location>
</feature>